<name>A0A915HMA8_ROMCU</name>
<keyword evidence="1" id="KW-1185">Reference proteome</keyword>
<dbReference type="AlphaFoldDB" id="A0A915HMA8"/>
<accession>A0A915HMA8</accession>
<evidence type="ECO:0000313" key="2">
    <source>
        <dbReference type="WBParaSite" id="nRc.2.0.1.t02814-RA"/>
    </source>
</evidence>
<sequence length="113" mass="12655">MGYWLQQPMELKRVHGGNIEPILKQLATSQFCGLGIVGLDVEKVKKAEYLSSIESQAQSDELPIAWDEQNVYDQAYISQYMDAEEMDNKSLSGEEEGRKGNCPACKDYAAKTC</sequence>
<dbReference type="Proteomes" id="UP000887565">
    <property type="component" value="Unplaced"/>
</dbReference>
<proteinExistence type="predicted"/>
<evidence type="ECO:0000313" key="1">
    <source>
        <dbReference type="Proteomes" id="UP000887565"/>
    </source>
</evidence>
<dbReference type="WBParaSite" id="nRc.2.0.1.t02814-RA">
    <property type="protein sequence ID" value="nRc.2.0.1.t02814-RA"/>
    <property type="gene ID" value="nRc.2.0.1.g02814"/>
</dbReference>
<reference evidence="2" key="1">
    <citation type="submission" date="2022-11" db="UniProtKB">
        <authorList>
            <consortium name="WormBaseParasite"/>
        </authorList>
    </citation>
    <scope>IDENTIFICATION</scope>
</reference>
<protein>
    <submittedName>
        <fullName evidence="2">Uncharacterized protein</fullName>
    </submittedName>
</protein>
<organism evidence="1 2">
    <name type="scientific">Romanomermis culicivorax</name>
    <name type="common">Nematode worm</name>
    <dbReference type="NCBI Taxonomy" id="13658"/>
    <lineage>
        <taxon>Eukaryota</taxon>
        <taxon>Metazoa</taxon>
        <taxon>Ecdysozoa</taxon>
        <taxon>Nematoda</taxon>
        <taxon>Enoplea</taxon>
        <taxon>Dorylaimia</taxon>
        <taxon>Mermithida</taxon>
        <taxon>Mermithoidea</taxon>
        <taxon>Mermithidae</taxon>
        <taxon>Romanomermis</taxon>
    </lineage>
</organism>